<reference evidence="1 2" key="1">
    <citation type="journal article" date="2015" name="Nature">
        <title>rRNA introns, odd ribosomes, and small enigmatic genomes across a large radiation of phyla.</title>
        <authorList>
            <person name="Brown C.T."/>
            <person name="Hug L.A."/>
            <person name="Thomas B.C."/>
            <person name="Sharon I."/>
            <person name="Castelle C.J."/>
            <person name="Singh A."/>
            <person name="Wilkins M.J."/>
            <person name="Williams K.H."/>
            <person name="Banfield J.F."/>
        </authorList>
    </citation>
    <scope>NUCLEOTIDE SEQUENCE [LARGE SCALE GENOMIC DNA]</scope>
</reference>
<name>A0A0G0LR59_9BACT</name>
<dbReference type="Proteomes" id="UP000033934">
    <property type="component" value="Unassembled WGS sequence"/>
</dbReference>
<proteinExistence type="predicted"/>
<dbReference type="AlphaFoldDB" id="A0A0G0LR59"/>
<accession>A0A0G0LR59</accession>
<comment type="caution">
    <text evidence="1">The sequence shown here is derived from an EMBL/GenBank/DDBJ whole genome shotgun (WGS) entry which is preliminary data.</text>
</comment>
<organism evidence="1 2">
    <name type="scientific">Berkelbacteria bacterium GW2011_GWA2_38_9</name>
    <dbReference type="NCBI Taxonomy" id="1618334"/>
    <lineage>
        <taxon>Bacteria</taxon>
        <taxon>Candidatus Berkelbacteria</taxon>
    </lineage>
</organism>
<evidence type="ECO:0000313" key="2">
    <source>
        <dbReference type="Proteomes" id="UP000033934"/>
    </source>
</evidence>
<protein>
    <submittedName>
        <fullName evidence="1">Uncharacterized protein</fullName>
    </submittedName>
</protein>
<dbReference type="EMBL" id="LBVO01000005">
    <property type="protein sequence ID" value="KKQ90470.1"/>
    <property type="molecule type" value="Genomic_DNA"/>
</dbReference>
<gene>
    <name evidence="1" type="ORF">UT11_C0005G0011</name>
</gene>
<evidence type="ECO:0000313" key="1">
    <source>
        <dbReference type="EMBL" id="KKQ90470.1"/>
    </source>
</evidence>
<sequence length="185" mass="21501">MENKKEPTALVGFGIGKSLELSDGYSSARQIKAIKEFANKGWTDSFYEVVNNEPYEISRARGKVAVVKKVLDKELAKNLLVTWKENSLVKMNYWDWDYVDTLERWYGRVDRSIFVPGFSRKPTKVVIGTGGDGFWQIAKSFDKTEKLLKKVKYEFHDLESFSKIIQLFETARTNKFILTFLDYLQ</sequence>